<keyword evidence="5" id="KW-0694">RNA-binding</keyword>
<dbReference type="GO" id="GO:0003723">
    <property type="term" value="F:RNA binding"/>
    <property type="evidence" value="ECO:0007669"/>
    <property type="project" value="UniProtKB-KW"/>
</dbReference>
<dbReference type="Gene3D" id="3.40.50.150">
    <property type="entry name" value="Vaccinia Virus protein VP39"/>
    <property type="match status" value="1"/>
</dbReference>
<evidence type="ECO:0000313" key="9">
    <source>
        <dbReference type="EMBL" id="KAJ8604471.1"/>
    </source>
</evidence>
<keyword evidence="4" id="KW-0949">S-adenosyl-L-methionine</keyword>
<dbReference type="Proteomes" id="UP001230188">
    <property type="component" value="Unassembled WGS sequence"/>
</dbReference>
<proteinExistence type="predicted"/>
<accession>A0AAD7XLG0</accession>
<evidence type="ECO:0000256" key="3">
    <source>
        <dbReference type="ARBA" id="ARBA00022679"/>
    </source>
</evidence>
<dbReference type="InterPro" id="IPR004971">
    <property type="entry name" value="mRNA_G-N7_MeTrfase_dom"/>
</dbReference>
<dbReference type="EMBL" id="JAQMWT010000330">
    <property type="protein sequence ID" value="KAJ8604471.1"/>
    <property type="molecule type" value="Genomic_DNA"/>
</dbReference>
<name>A0AAD7XLG0_9STRA</name>
<comment type="catalytic activity">
    <reaction evidence="7">
        <text>a 5'-end (5'-triphosphoguanosine)-ribonucleoside in mRNA + S-adenosyl-L-methionine = a 5'-end (N(7)-methyl 5'-triphosphoguanosine)-ribonucleoside in mRNA + S-adenosyl-L-homocysteine</text>
        <dbReference type="Rhea" id="RHEA:67008"/>
        <dbReference type="Rhea" id="RHEA-COMP:17166"/>
        <dbReference type="Rhea" id="RHEA-COMP:17167"/>
        <dbReference type="ChEBI" id="CHEBI:57856"/>
        <dbReference type="ChEBI" id="CHEBI:59789"/>
        <dbReference type="ChEBI" id="CHEBI:156461"/>
        <dbReference type="ChEBI" id="CHEBI:167617"/>
        <dbReference type="EC" id="2.1.1.56"/>
    </reaction>
</comment>
<dbReference type="AlphaFoldDB" id="A0AAD7XLG0"/>
<organism evidence="9 10">
    <name type="scientific">Chrysophaeum taylorii</name>
    <dbReference type="NCBI Taxonomy" id="2483200"/>
    <lineage>
        <taxon>Eukaryota</taxon>
        <taxon>Sar</taxon>
        <taxon>Stramenopiles</taxon>
        <taxon>Ochrophyta</taxon>
        <taxon>Pelagophyceae</taxon>
        <taxon>Pelagomonadales</taxon>
        <taxon>Pelagomonadaceae</taxon>
        <taxon>Chrysophaeum</taxon>
    </lineage>
</organism>
<gene>
    <name evidence="9" type="ORF">CTAYLR_000952</name>
</gene>
<dbReference type="SUPFAM" id="SSF53335">
    <property type="entry name" value="S-adenosyl-L-methionine-dependent methyltransferases"/>
    <property type="match status" value="1"/>
</dbReference>
<dbReference type="PROSITE" id="PS51562">
    <property type="entry name" value="RNA_CAP0_MT"/>
    <property type="match status" value="1"/>
</dbReference>
<evidence type="ECO:0000313" key="10">
    <source>
        <dbReference type="Proteomes" id="UP001230188"/>
    </source>
</evidence>
<keyword evidence="6" id="KW-0506">mRNA capping</keyword>
<comment type="caution">
    <text evidence="9">The sequence shown here is derived from an EMBL/GenBank/DDBJ whole genome shotgun (WGS) entry which is preliminary data.</text>
</comment>
<dbReference type="GO" id="GO:0005634">
    <property type="term" value="C:nucleus"/>
    <property type="evidence" value="ECO:0007669"/>
    <property type="project" value="TreeGrafter"/>
</dbReference>
<evidence type="ECO:0000256" key="5">
    <source>
        <dbReference type="ARBA" id="ARBA00022884"/>
    </source>
</evidence>
<dbReference type="InterPro" id="IPR029063">
    <property type="entry name" value="SAM-dependent_MTases_sf"/>
</dbReference>
<dbReference type="InterPro" id="IPR039753">
    <property type="entry name" value="RG7MT1"/>
</dbReference>
<protein>
    <recommendedName>
        <fullName evidence="1">mRNA (guanine-N(7))-methyltransferase</fullName>
        <ecNumber evidence="1">2.1.1.56</ecNumber>
    </recommendedName>
</protein>
<keyword evidence="3" id="KW-0808">Transferase</keyword>
<dbReference type="Pfam" id="PF03291">
    <property type="entry name" value="mRNA_G-N7_MeTrfase"/>
    <property type="match status" value="2"/>
</dbReference>
<reference evidence="9" key="1">
    <citation type="submission" date="2023-01" db="EMBL/GenBank/DDBJ databases">
        <title>Metagenome sequencing of chrysophaentin producing Chrysophaeum taylorii.</title>
        <authorList>
            <person name="Davison J."/>
            <person name="Bewley C."/>
        </authorList>
    </citation>
    <scope>NUCLEOTIDE SEQUENCE</scope>
    <source>
        <strain evidence="9">NIES-1699</strain>
    </source>
</reference>
<sequence>MTTTTTTSLVVDGYRVAGVRFEAWRRASGEEEGAYSMATGEIQVVRGDGYVREHRIWRGLGRRCRVVGVDEDSSTKLAQYVEQELMKRQKAAIVASRKGAVVACLAPARPPTLLFRNEEEESSRGCRVELLVENGTVKLATLDIARFELDASKIVIRNYGAGAAKSVKRLDAAAFAYSESIASFADANAERQFHAFVGDLQRKDKIAVGDGVWLTGSSHGQLDVWASRDELVVVVVSEKRDDDQIAASFYNSLERSKETEGKTRIYHLRRFNNWVKSELLGEATEEACGGRPAAVLDLACGKGGDLGKFRRVREYVGVDIAQTSLNDLAERLVTSRPRAFQRVPVKLLAASLGSRSLSSEPPFPLWTGTSDGGTWGTGHLDPWHQFDVASMQFALHYMFETEARATSFFSDLASLVRVGGRFVATTVDAVALSKLVIERATPAEPPPSLGGGAARWWRVDIDDETGEEARGLGPVGVSDSTRRVLTVWVEDATRSRLISGDGWWGLRYWFQLYDGHHQRAVDSPEWLAPPPLLRKLASDHGFSLERSLNFASFLRHKKQHTTAFQSTITRLRVPDRHGTLSPAEWDVARLYVTLSFRRQPTETQIAASYAKVKKAWGPRWTTIEHSKRLDLVHACAEGRDHDWRPPS</sequence>
<dbReference type="PANTHER" id="PTHR12189:SF2">
    <property type="entry name" value="MRNA CAP GUANINE-N7 METHYLTRANSFERASE"/>
    <property type="match status" value="1"/>
</dbReference>
<feature type="domain" description="MRNA cap 0 methyltransferase" evidence="8">
    <location>
        <begin position="263"/>
        <end position="599"/>
    </location>
</feature>
<evidence type="ECO:0000256" key="4">
    <source>
        <dbReference type="ARBA" id="ARBA00022691"/>
    </source>
</evidence>
<dbReference type="GO" id="GO:0004482">
    <property type="term" value="F:mRNA 5'-cap (guanine-N7-)-methyltransferase activity"/>
    <property type="evidence" value="ECO:0007669"/>
    <property type="project" value="UniProtKB-EC"/>
</dbReference>
<evidence type="ECO:0000256" key="6">
    <source>
        <dbReference type="ARBA" id="ARBA00023042"/>
    </source>
</evidence>
<keyword evidence="6" id="KW-0507">mRNA processing</keyword>
<dbReference type="PANTHER" id="PTHR12189">
    <property type="entry name" value="MRNA GUANINE-7- METHYLTRANSFERASE"/>
    <property type="match status" value="1"/>
</dbReference>
<keyword evidence="10" id="KW-1185">Reference proteome</keyword>
<keyword evidence="2" id="KW-0489">Methyltransferase</keyword>
<evidence type="ECO:0000256" key="7">
    <source>
        <dbReference type="ARBA" id="ARBA00044712"/>
    </source>
</evidence>
<evidence type="ECO:0000256" key="2">
    <source>
        <dbReference type="ARBA" id="ARBA00022603"/>
    </source>
</evidence>
<evidence type="ECO:0000259" key="8">
    <source>
        <dbReference type="PROSITE" id="PS51562"/>
    </source>
</evidence>
<dbReference type="EC" id="2.1.1.56" evidence="1"/>
<evidence type="ECO:0000256" key="1">
    <source>
        <dbReference type="ARBA" id="ARBA00011926"/>
    </source>
</evidence>